<accession>A0A166F3N9</accession>
<sequence length="116" mass="12819">MSHNASTITSVSPARMDTPEAVKVGTRGTVGSLIRKEMDYYSELERNLVLSKNNMVDKSCGPGVGKSCFVWNRGKKKRRGRFLPSLCSVSKVADPQQQLDCLASFSYMNLKAQAKE</sequence>
<keyword evidence="2" id="KW-1185">Reference proteome</keyword>
<protein>
    <submittedName>
        <fullName evidence="1">Uncharacterized protein</fullName>
    </submittedName>
</protein>
<dbReference type="Proteomes" id="UP000077755">
    <property type="component" value="Chromosome 2"/>
</dbReference>
<dbReference type="PANTHER" id="PTHR35131">
    <property type="entry name" value="EXPRESSED PROTEIN"/>
    <property type="match status" value="1"/>
</dbReference>
<proteinExistence type="predicted"/>
<reference evidence="1" key="2">
    <citation type="submission" date="2022-03" db="EMBL/GenBank/DDBJ databases">
        <title>Draft title - Genomic analysis of global carrot germplasm unveils the trajectory of domestication and the origin of high carotenoid orange carrot.</title>
        <authorList>
            <person name="Iorizzo M."/>
            <person name="Ellison S."/>
            <person name="Senalik D."/>
            <person name="Macko-Podgorni A."/>
            <person name="Grzebelus D."/>
            <person name="Bostan H."/>
            <person name="Rolling W."/>
            <person name="Curaba J."/>
            <person name="Simon P."/>
        </authorList>
    </citation>
    <scope>NUCLEOTIDE SEQUENCE</scope>
    <source>
        <tissue evidence="1">Leaf</tissue>
    </source>
</reference>
<gene>
    <name evidence="1" type="ORF">DCAR_0209196</name>
</gene>
<dbReference type="OMA" id="YKACTIT"/>
<reference evidence="1" key="1">
    <citation type="journal article" date="2016" name="Nat. Genet.">
        <title>A high-quality carrot genome assembly provides new insights into carotenoid accumulation and asterid genome evolution.</title>
        <authorList>
            <person name="Iorizzo M."/>
            <person name="Ellison S."/>
            <person name="Senalik D."/>
            <person name="Zeng P."/>
            <person name="Satapoomin P."/>
            <person name="Huang J."/>
            <person name="Bowman M."/>
            <person name="Iovene M."/>
            <person name="Sanseverino W."/>
            <person name="Cavagnaro P."/>
            <person name="Yildiz M."/>
            <person name="Macko-Podgorni A."/>
            <person name="Moranska E."/>
            <person name="Grzebelus E."/>
            <person name="Grzebelus D."/>
            <person name="Ashrafi H."/>
            <person name="Zheng Z."/>
            <person name="Cheng S."/>
            <person name="Spooner D."/>
            <person name="Van Deynze A."/>
            <person name="Simon P."/>
        </authorList>
    </citation>
    <scope>NUCLEOTIDE SEQUENCE</scope>
    <source>
        <tissue evidence="1">Leaf</tissue>
    </source>
</reference>
<evidence type="ECO:0000313" key="2">
    <source>
        <dbReference type="Proteomes" id="UP000077755"/>
    </source>
</evidence>
<name>A0A166F3N9_DAUCS</name>
<dbReference type="AlphaFoldDB" id="A0A166F3N9"/>
<dbReference type="EMBL" id="CP093344">
    <property type="protein sequence ID" value="WOG89955.1"/>
    <property type="molecule type" value="Genomic_DNA"/>
</dbReference>
<dbReference type="Gramene" id="KZN07301">
    <property type="protein sequence ID" value="KZN07301"/>
    <property type="gene ID" value="DCAR_008138"/>
</dbReference>
<organism evidence="1 2">
    <name type="scientific">Daucus carota subsp. sativus</name>
    <name type="common">Carrot</name>
    <dbReference type="NCBI Taxonomy" id="79200"/>
    <lineage>
        <taxon>Eukaryota</taxon>
        <taxon>Viridiplantae</taxon>
        <taxon>Streptophyta</taxon>
        <taxon>Embryophyta</taxon>
        <taxon>Tracheophyta</taxon>
        <taxon>Spermatophyta</taxon>
        <taxon>Magnoliopsida</taxon>
        <taxon>eudicotyledons</taxon>
        <taxon>Gunneridae</taxon>
        <taxon>Pentapetalae</taxon>
        <taxon>asterids</taxon>
        <taxon>campanulids</taxon>
        <taxon>Apiales</taxon>
        <taxon>Apiaceae</taxon>
        <taxon>Apioideae</taxon>
        <taxon>Scandiceae</taxon>
        <taxon>Daucinae</taxon>
        <taxon>Daucus</taxon>
        <taxon>Daucus sect. Daucus</taxon>
    </lineage>
</organism>
<evidence type="ECO:0000313" key="1">
    <source>
        <dbReference type="EMBL" id="WOG89955.1"/>
    </source>
</evidence>
<dbReference type="PANTHER" id="PTHR35131:SF1">
    <property type="entry name" value="EXPRESSED PROTEIN"/>
    <property type="match status" value="1"/>
</dbReference>